<evidence type="ECO:0000313" key="3">
    <source>
        <dbReference type="EMBL" id="KAK1747095.1"/>
    </source>
</evidence>
<keyword evidence="2" id="KW-0472">Membrane</keyword>
<evidence type="ECO:0000313" key="4">
    <source>
        <dbReference type="Proteomes" id="UP001224775"/>
    </source>
</evidence>
<feature type="region of interest" description="Disordered" evidence="1">
    <location>
        <begin position="91"/>
        <end position="117"/>
    </location>
</feature>
<proteinExistence type="predicted"/>
<protein>
    <submittedName>
        <fullName evidence="3">Uncharacterized protein</fullName>
    </submittedName>
</protein>
<comment type="caution">
    <text evidence="3">The sequence shown here is derived from an EMBL/GenBank/DDBJ whole genome shotgun (WGS) entry which is preliminary data.</text>
</comment>
<keyword evidence="4" id="KW-1185">Reference proteome</keyword>
<gene>
    <name evidence="3" type="ORF">QTG54_002439</name>
</gene>
<keyword evidence="2" id="KW-0812">Transmembrane</keyword>
<dbReference type="Proteomes" id="UP001224775">
    <property type="component" value="Unassembled WGS sequence"/>
</dbReference>
<dbReference type="AlphaFoldDB" id="A0AAD8YL28"/>
<dbReference type="EMBL" id="JATAAI010000003">
    <property type="protein sequence ID" value="KAK1747095.1"/>
    <property type="molecule type" value="Genomic_DNA"/>
</dbReference>
<organism evidence="3 4">
    <name type="scientific">Skeletonema marinoi</name>
    <dbReference type="NCBI Taxonomy" id="267567"/>
    <lineage>
        <taxon>Eukaryota</taxon>
        <taxon>Sar</taxon>
        <taxon>Stramenopiles</taxon>
        <taxon>Ochrophyta</taxon>
        <taxon>Bacillariophyta</taxon>
        <taxon>Coscinodiscophyceae</taxon>
        <taxon>Thalassiosirophycidae</taxon>
        <taxon>Thalassiosirales</taxon>
        <taxon>Skeletonemataceae</taxon>
        <taxon>Skeletonema</taxon>
        <taxon>Skeletonema marinoi-dohrnii complex</taxon>
    </lineage>
</organism>
<feature type="transmembrane region" description="Helical" evidence="2">
    <location>
        <begin position="33"/>
        <end position="54"/>
    </location>
</feature>
<keyword evidence="2" id="KW-1133">Transmembrane helix</keyword>
<reference evidence="3" key="1">
    <citation type="submission" date="2023-06" db="EMBL/GenBank/DDBJ databases">
        <title>Survivors Of The Sea: Transcriptome response of Skeletonema marinoi to long-term dormancy.</title>
        <authorList>
            <person name="Pinder M.I.M."/>
            <person name="Kourtchenko O."/>
            <person name="Robertson E.K."/>
            <person name="Larsson T."/>
            <person name="Maumus F."/>
            <person name="Osuna-Cruz C.M."/>
            <person name="Vancaester E."/>
            <person name="Stenow R."/>
            <person name="Vandepoele K."/>
            <person name="Ploug H."/>
            <person name="Bruchert V."/>
            <person name="Godhe A."/>
            <person name="Topel M."/>
        </authorList>
    </citation>
    <scope>NUCLEOTIDE SEQUENCE</scope>
    <source>
        <strain evidence="3">R05AC</strain>
    </source>
</reference>
<feature type="transmembrane region" description="Helical" evidence="2">
    <location>
        <begin position="60"/>
        <end position="81"/>
    </location>
</feature>
<name>A0AAD8YL28_9STRA</name>
<accession>A0AAD8YL28</accession>
<evidence type="ECO:0000256" key="2">
    <source>
        <dbReference type="SAM" id="Phobius"/>
    </source>
</evidence>
<evidence type="ECO:0000256" key="1">
    <source>
        <dbReference type="SAM" id="MobiDB-lite"/>
    </source>
</evidence>
<sequence length="117" mass="12976">MENEEEDTPTNAIDTSAGTEITQERCRSWSGTVLAALFFAYGGMVAVSVVFESFHVQMNLLVQMILLVGIFAVLALFVMVVMEKDMRRVELGPPQLPKDKESASDTSNSVKEMIERT</sequence>